<feature type="region of interest" description="Disordered" evidence="1">
    <location>
        <begin position="212"/>
        <end position="285"/>
    </location>
</feature>
<keyword evidence="2" id="KW-0732">Signal</keyword>
<evidence type="ECO:0000313" key="3">
    <source>
        <dbReference type="Proteomes" id="UP000492821"/>
    </source>
</evidence>
<accession>A0A7E4VTR9</accession>
<feature type="compositionally biased region" description="Basic and acidic residues" evidence="1">
    <location>
        <begin position="218"/>
        <end position="227"/>
    </location>
</feature>
<dbReference type="Proteomes" id="UP000492821">
    <property type="component" value="Unassembled WGS sequence"/>
</dbReference>
<name>A0A7E4VTR9_PANRE</name>
<evidence type="ECO:0000313" key="4">
    <source>
        <dbReference type="WBParaSite" id="Pan_g3101.t1"/>
    </source>
</evidence>
<dbReference type="AlphaFoldDB" id="A0A7E4VTR9"/>
<keyword evidence="3" id="KW-1185">Reference proteome</keyword>
<protein>
    <submittedName>
        <fullName evidence="4">SXP/RAL-2 family protein Ani s 5-like cation-binding domain-containing protein</fullName>
    </submittedName>
</protein>
<dbReference type="PANTHER" id="PTHR21593">
    <property type="entry name" value="PRION-LIKE- Q/N-RICH -DOMAIN-BEARING PROTEIN PROTEIN"/>
    <property type="match status" value="1"/>
</dbReference>
<evidence type="ECO:0000256" key="2">
    <source>
        <dbReference type="SAM" id="SignalP"/>
    </source>
</evidence>
<reference evidence="4" key="2">
    <citation type="submission" date="2020-10" db="UniProtKB">
        <authorList>
            <consortium name="WormBaseParasite"/>
        </authorList>
    </citation>
    <scope>IDENTIFICATION</scope>
</reference>
<feature type="chain" id="PRO_5029001530" evidence="2">
    <location>
        <begin position="20"/>
        <end position="315"/>
    </location>
</feature>
<sequence>MAKFIGCLAVLAVVGFASAHPFRHDPFNPLGPWHKRTMHCGLPRFLHKLPTDLQEKVKAVWANYVEGEECFKEMKQTRELVHSLPSSVRHRVFKGMCGPSFLRNSSSTVRNEFKKVWFNANLTIDEKELAFKRLAYSLLSGDSLQQFVKWEAELQERKHERNARIEKLSPAAKAAYDKWMAMRKDERNFLNTLSTEIRAELRLVCGFCGGHKHGSGPGDKEGKREGSSSEEVTTSSVSSTSTAVTGTPSTTAASSSSSSSSSSSAASVSTTESATESPKEETEKFFKFHDDSLDNFIQRSEEEILNEADCTNYYL</sequence>
<evidence type="ECO:0000256" key="1">
    <source>
        <dbReference type="SAM" id="MobiDB-lite"/>
    </source>
</evidence>
<feature type="signal peptide" evidence="2">
    <location>
        <begin position="1"/>
        <end position="19"/>
    </location>
</feature>
<feature type="compositionally biased region" description="Low complexity" evidence="1">
    <location>
        <begin position="229"/>
        <end position="276"/>
    </location>
</feature>
<dbReference type="PANTHER" id="PTHR21593:SF36">
    <property type="entry name" value="DUF148 DOMAIN-CONTAINING PROTEIN-RELATED"/>
    <property type="match status" value="1"/>
</dbReference>
<organism evidence="3 4">
    <name type="scientific">Panagrellus redivivus</name>
    <name type="common">Microworm</name>
    <dbReference type="NCBI Taxonomy" id="6233"/>
    <lineage>
        <taxon>Eukaryota</taxon>
        <taxon>Metazoa</taxon>
        <taxon>Ecdysozoa</taxon>
        <taxon>Nematoda</taxon>
        <taxon>Chromadorea</taxon>
        <taxon>Rhabditida</taxon>
        <taxon>Tylenchina</taxon>
        <taxon>Panagrolaimomorpha</taxon>
        <taxon>Panagrolaimoidea</taxon>
        <taxon>Panagrolaimidae</taxon>
        <taxon>Panagrellus</taxon>
    </lineage>
</organism>
<reference evidence="3" key="1">
    <citation type="journal article" date="2013" name="Genetics">
        <title>The draft genome and transcriptome of Panagrellus redivivus are shaped by the harsh demands of a free-living lifestyle.</title>
        <authorList>
            <person name="Srinivasan J."/>
            <person name="Dillman A.R."/>
            <person name="Macchietto M.G."/>
            <person name="Heikkinen L."/>
            <person name="Lakso M."/>
            <person name="Fracchia K.M."/>
            <person name="Antoshechkin I."/>
            <person name="Mortazavi A."/>
            <person name="Wong G."/>
            <person name="Sternberg P.W."/>
        </authorList>
    </citation>
    <scope>NUCLEOTIDE SEQUENCE [LARGE SCALE GENOMIC DNA]</scope>
    <source>
        <strain evidence="3">MT8872</strain>
    </source>
</reference>
<dbReference type="WBParaSite" id="Pan_g3101.t1">
    <property type="protein sequence ID" value="Pan_g3101.t1"/>
    <property type="gene ID" value="Pan_g3101"/>
</dbReference>
<dbReference type="InterPro" id="IPR052823">
    <property type="entry name" value="SXP/RAL-2_related"/>
</dbReference>
<proteinExistence type="predicted"/>